<name>A0ABD3DU26_9LAMI</name>
<gene>
    <name evidence="1" type="ORF">CASFOL_012297</name>
</gene>
<organism evidence="1 2">
    <name type="scientific">Castilleja foliolosa</name>
    <dbReference type="NCBI Taxonomy" id="1961234"/>
    <lineage>
        <taxon>Eukaryota</taxon>
        <taxon>Viridiplantae</taxon>
        <taxon>Streptophyta</taxon>
        <taxon>Embryophyta</taxon>
        <taxon>Tracheophyta</taxon>
        <taxon>Spermatophyta</taxon>
        <taxon>Magnoliopsida</taxon>
        <taxon>eudicotyledons</taxon>
        <taxon>Gunneridae</taxon>
        <taxon>Pentapetalae</taxon>
        <taxon>asterids</taxon>
        <taxon>lamiids</taxon>
        <taxon>Lamiales</taxon>
        <taxon>Orobanchaceae</taxon>
        <taxon>Pedicularideae</taxon>
        <taxon>Castillejinae</taxon>
        <taxon>Castilleja</taxon>
    </lineage>
</organism>
<dbReference type="EMBL" id="JAVIJP010000015">
    <property type="protein sequence ID" value="KAL3644365.1"/>
    <property type="molecule type" value="Genomic_DNA"/>
</dbReference>
<proteinExistence type="predicted"/>
<dbReference type="AlphaFoldDB" id="A0ABD3DU26"/>
<sequence length="37" mass="4188">MALLIDRRAVFVQDQHVCWGTNVEKEASKGGLKRNNC</sequence>
<evidence type="ECO:0000313" key="2">
    <source>
        <dbReference type="Proteomes" id="UP001632038"/>
    </source>
</evidence>
<evidence type="ECO:0000313" key="1">
    <source>
        <dbReference type="EMBL" id="KAL3644365.1"/>
    </source>
</evidence>
<dbReference type="Proteomes" id="UP001632038">
    <property type="component" value="Unassembled WGS sequence"/>
</dbReference>
<keyword evidence="2" id="KW-1185">Reference proteome</keyword>
<comment type="caution">
    <text evidence="1">The sequence shown here is derived from an EMBL/GenBank/DDBJ whole genome shotgun (WGS) entry which is preliminary data.</text>
</comment>
<protein>
    <submittedName>
        <fullName evidence="1">Uncharacterized protein</fullName>
    </submittedName>
</protein>
<accession>A0ABD3DU26</accession>
<reference evidence="2" key="1">
    <citation type="journal article" date="2024" name="IScience">
        <title>Strigolactones Initiate the Formation of Haustorium-like Structures in Castilleja.</title>
        <authorList>
            <person name="Buerger M."/>
            <person name="Peterson D."/>
            <person name="Chory J."/>
        </authorList>
    </citation>
    <scope>NUCLEOTIDE SEQUENCE [LARGE SCALE GENOMIC DNA]</scope>
</reference>